<evidence type="ECO:0000313" key="4">
    <source>
        <dbReference type="Proteomes" id="UP000177122"/>
    </source>
</evidence>
<evidence type="ECO:0000256" key="1">
    <source>
        <dbReference type="ARBA" id="ARBA00022801"/>
    </source>
</evidence>
<evidence type="ECO:0000313" key="3">
    <source>
        <dbReference type="EMBL" id="OGZ06226.1"/>
    </source>
</evidence>
<dbReference type="Gene3D" id="3.90.79.10">
    <property type="entry name" value="Nucleoside Triphosphate Pyrophosphohydrolase"/>
    <property type="match status" value="1"/>
</dbReference>
<reference evidence="3 4" key="1">
    <citation type="journal article" date="2016" name="Nat. Commun.">
        <title>Thousands of microbial genomes shed light on interconnected biogeochemical processes in an aquifer system.</title>
        <authorList>
            <person name="Anantharaman K."/>
            <person name="Brown C.T."/>
            <person name="Hug L.A."/>
            <person name="Sharon I."/>
            <person name="Castelle C.J."/>
            <person name="Probst A.J."/>
            <person name="Thomas B.C."/>
            <person name="Singh A."/>
            <person name="Wilkins M.J."/>
            <person name="Karaoz U."/>
            <person name="Brodie E.L."/>
            <person name="Williams K.H."/>
            <person name="Hubbard S.S."/>
            <person name="Banfield J.F."/>
        </authorList>
    </citation>
    <scope>NUCLEOTIDE SEQUENCE [LARGE SCALE GENOMIC DNA]</scope>
</reference>
<comment type="caution">
    <text evidence="3">The sequence shown here is derived from an EMBL/GenBank/DDBJ whole genome shotgun (WGS) entry which is preliminary data.</text>
</comment>
<dbReference type="InterPro" id="IPR000086">
    <property type="entry name" value="NUDIX_hydrolase_dom"/>
</dbReference>
<dbReference type="InterPro" id="IPR020084">
    <property type="entry name" value="NUDIX_hydrolase_CS"/>
</dbReference>
<dbReference type="AlphaFoldDB" id="A0A1G2CXX9"/>
<sequence length="258" mass="28483">MDKNTAFLLRDGYQIARLFNPNSLEACAIPSDSVVVVNDQGLPTEYSVTSTRITLIGRELPGGPLGDEYGIVCSEDLRSGVCDNTLGGGRLEPYSGEFREEGDVDAEESVIDCLLREVKEELGIDLNPNEVKLVGLRTITEDRSSEVKMMNGKVCADAYFVASVDDRLSAYRAHNGETGDRRVLSPEELLRTTSSAEKRVLPQTQRLAVATAIITLWDMFGATLPKPVYELIQRTLPLARGVYNTSHWAKNYIPVIQQ</sequence>
<name>A0A1G2CXX9_9BACT</name>
<dbReference type="EMBL" id="MHLI01000004">
    <property type="protein sequence ID" value="OGZ06226.1"/>
    <property type="molecule type" value="Genomic_DNA"/>
</dbReference>
<organism evidence="3 4">
    <name type="scientific">Candidatus Lloydbacteria bacterium RIFCSPHIGHO2_01_FULL_49_22</name>
    <dbReference type="NCBI Taxonomy" id="1798658"/>
    <lineage>
        <taxon>Bacteria</taxon>
        <taxon>Candidatus Lloydiibacteriota</taxon>
    </lineage>
</organism>
<dbReference type="PROSITE" id="PS51462">
    <property type="entry name" value="NUDIX"/>
    <property type="match status" value="1"/>
</dbReference>
<proteinExistence type="predicted"/>
<keyword evidence="1" id="KW-0378">Hydrolase</keyword>
<gene>
    <name evidence="3" type="ORF">A2845_00245</name>
</gene>
<protein>
    <recommendedName>
        <fullName evidence="2">Nudix hydrolase domain-containing protein</fullName>
    </recommendedName>
</protein>
<dbReference type="Pfam" id="PF00293">
    <property type="entry name" value="NUDIX"/>
    <property type="match status" value="1"/>
</dbReference>
<dbReference type="Proteomes" id="UP000177122">
    <property type="component" value="Unassembled WGS sequence"/>
</dbReference>
<evidence type="ECO:0000259" key="2">
    <source>
        <dbReference type="PROSITE" id="PS51462"/>
    </source>
</evidence>
<dbReference type="SUPFAM" id="SSF55811">
    <property type="entry name" value="Nudix"/>
    <property type="match status" value="1"/>
</dbReference>
<accession>A0A1G2CXX9</accession>
<dbReference type="PROSITE" id="PS00893">
    <property type="entry name" value="NUDIX_BOX"/>
    <property type="match status" value="1"/>
</dbReference>
<dbReference type="InterPro" id="IPR015797">
    <property type="entry name" value="NUDIX_hydrolase-like_dom_sf"/>
</dbReference>
<dbReference type="GO" id="GO:0016787">
    <property type="term" value="F:hydrolase activity"/>
    <property type="evidence" value="ECO:0007669"/>
    <property type="project" value="UniProtKB-KW"/>
</dbReference>
<feature type="domain" description="Nudix hydrolase" evidence="2">
    <location>
        <begin position="27"/>
        <end position="206"/>
    </location>
</feature>